<dbReference type="EMBL" id="JAXCLX010000003">
    <property type="protein sequence ID" value="MDY0873941.1"/>
    <property type="molecule type" value="Genomic_DNA"/>
</dbReference>
<keyword evidence="3" id="KW-1185">Reference proteome</keyword>
<protein>
    <submittedName>
        <fullName evidence="2">Uncharacterized protein</fullName>
    </submittedName>
</protein>
<dbReference type="RefSeq" id="WP_320502411.1">
    <property type="nucleotide sequence ID" value="NZ_JAXCLX010000003.1"/>
</dbReference>
<name>A0ABU5E2Y9_9PROT</name>
<reference evidence="2 3" key="1">
    <citation type="journal article" date="2013" name="Antonie Van Leeuwenhoek">
        <title>Dongia rigui sp. nov., isolated from freshwater of a large wetland in Korea.</title>
        <authorList>
            <person name="Baik K.S."/>
            <person name="Hwang Y.M."/>
            <person name="Choi J.S."/>
            <person name="Kwon J."/>
            <person name="Seong C.N."/>
        </authorList>
    </citation>
    <scope>NUCLEOTIDE SEQUENCE [LARGE SCALE GENOMIC DNA]</scope>
    <source>
        <strain evidence="2 3">04SU4-P</strain>
    </source>
</reference>
<comment type="caution">
    <text evidence="2">The sequence shown here is derived from an EMBL/GenBank/DDBJ whole genome shotgun (WGS) entry which is preliminary data.</text>
</comment>
<gene>
    <name evidence="2" type="ORF">SMD31_18515</name>
</gene>
<proteinExistence type="predicted"/>
<sequence>MWAYTDDEQTWLDKNASKANPSPSPKGEDYMPDYYSPTVEHTIDFYRQRAHELRHEAIGAFFHNVAEGAAGVFQQLGALTSGNHGKVEAVINELRGPTPRNAVTAGR</sequence>
<dbReference type="Proteomes" id="UP001271769">
    <property type="component" value="Unassembled WGS sequence"/>
</dbReference>
<feature type="region of interest" description="Disordered" evidence="1">
    <location>
        <begin position="1"/>
        <end position="33"/>
    </location>
</feature>
<evidence type="ECO:0000313" key="2">
    <source>
        <dbReference type="EMBL" id="MDY0873941.1"/>
    </source>
</evidence>
<evidence type="ECO:0000256" key="1">
    <source>
        <dbReference type="SAM" id="MobiDB-lite"/>
    </source>
</evidence>
<organism evidence="2 3">
    <name type="scientific">Dongia rigui</name>
    <dbReference type="NCBI Taxonomy" id="940149"/>
    <lineage>
        <taxon>Bacteria</taxon>
        <taxon>Pseudomonadati</taxon>
        <taxon>Pseudomonadota</taxon>
        <taxon>Alphaproteobacteria</taxon>
        <taxon>Rhodospirillales</taxon>
        <taxon>Dongiaceae</taxon>
        <taxon>Dongia</taxon>
    </lineage>
</organism>
<evidence type="ECO:0000313" key="3">
    <source>
        <dbReference type="Proteomes" id="UP001271769"/>
    </source>
</evidence>
<feature type="compositionally biased region" description="Acidic residues" evidence="1">
    <location>
        <begin position="1"/>
        <end position="10"/>
    </location>
</feature>
<accession>A0ABU5E2Y9</accession>